<reference evidence="1 2" key="1">
    <citation type="submission" date="2015-01" db="EMBL/GenBank/DDBJ databases">
        <title>Evolution of Trichinella species and genotypes.</title>
        <authorList>
            <person name="Korhonen P.K."/>
            <person name="Edoardo P."/>
            <person name="Giuseppe L.R."/>
            <person name="Gasser R.B."/>
        </authorList>
    </citation>
    <scope>NUCLEOTIDE SEQUENCE [LARGE SCALE GENOMIC DNA]</scope>
    <source>
        <strain evidence="1">ISS37</strain>
    </source>
</reference>
<dbReference type="AlphaFoldDB" id="A0A0V0S9N2"/>
<keyword evidence="2" id="KW-1185">Reference proteome</keyword>
<comment type="caution">
    <text evidence="1">The sequence shown here is derived from an EMBL/GenBank/DDBJ whole genome shotgun (WGS) entry which is preliminary data.</text>
</comment>
<dbReference type="OrthoDB" id="5917868at2759"/>
<evidence type="ECO:0000313" key="1">
    <source>
        <dbReference type="EMBL" id="KRX23338.1"/>
    </source>
</evidence>
<dbReference type="EMBL" id="JYDL01000025">
    <property type="protein sequence ID" value="KRX23338.1"/>
    <property type="molecule type" value="Genomic_DNA"/>
</dbReference>
<dbReference type="Proteomes" id="UP000054630">
    <property type="component" value="Unassembled WGS sequence"/>
</dbReference>
<name>A0A0V0S9N2_9BILA</name>
<gene>
    <name evidence="1" type="ORF">T07_4869</name>
</gene>
<accession>A0A0V0S9N2</accession>
<sequence length="82" mass="9581">MISSLGATKVRCARLIAAFSTFNRQTRKLLYDQSVWYNYDEQLSGLCCLDTETLDFKHVVFQKFNPIKLATFMLRFIKANIH</sequence>
<protein>
    <submittedName>
        <fullName evidence="1">Uncharacterized protein</fullName>
    </submittedName>
</protein>
<proteinExistence type="predicted"/>
<evidence type="ECO:0000313" key="2">
    <source>
        <dbReference type="Proteomes" id="UP000054630"/>
    </source>
</evidence>
<organism evidence="1 2">
    <name type="scientific">Trichinella nelsoni</name>
    <dbReference type="NCBI Taxonomy" id="6336"/>
    <lineage>
        <taxon>Eukaryota</taxon>
        <taxon>Metazoa</taxon>
        <taxon>Ecdysozoa</taxon>
        <taxon>Nematoda</taxon>
        <taxon>Enoplea</taxon>
        <taxon>Dorylaimia</taxon>
        <taxon>Trichinellida</taxon>
        <taxon>Trichinellidae</taxon>
        <taxon>Trichinella</taxon>
    </lineage>
</organism>